<gene>
    <name evidence="1" type="ORF">PECUL_23A000706</name>
</gene>
<protein>
    <submittedName>
        <fullName evidence="1">Uncharacterized protein</fullName>
    </submittedName>
</protein>
<evidence type="ECO:0000313" key="1">
    <source>
        <dbReference type="EMBL" id="CAH2321251.1"/>
    </source>
</evidence>
<evidence type="ECO:0000313" key="2">
    <source>
        <dbReference type="Proteomes" id="UP001295444"/>
    </source>
</evidence>
<proteinExistence type="predicted"/>
<reference evidence="1" key="1">
    <citation type="submission" date="2022-03" db="EMBL/GenBank/DDBJ databases">
        <authorList>
            <person name="Alioto T."/>
            <person name="Alioto T."/>
            <person name="Gomez Garrido J."/>
        </authorList>
    </citation>
    <scope>NUCLEOTIDE SEQUENCE</scope>
</reference>
<keyword evidence="2" id="KW-1185">Reference proteome</keyword>
<name>A0AAD1WT56_PELCU</name>
<organism evidence="1 2">
    <name type="scientific">Pelobates cultripes</name>
    <name type="common">Western spadefoot toad</name>
    <dbReference type="NCBI Taxonomy" id="61616"/>
    <lineage>
        <taxon>Eukaryota</taxon>
        <taxon>Metazoa</taxon>
        <taxon>Chordata</taxon>
        <taxon>Craniata</taxon>
        <taxon>Vertebrata</taxon>
        <taxon>Euteleostomi</taxon>
        <taxon>Amphibia</taxon>
        <taxon>Batrachia</taxon>
        <taxon>Anura</taxon>
        <taxon>Pelobatoidea</taxon>
        <taxon>Pelobatidae</taxon>
        <taxon>Pelobates</taxon>
    </lineage>
</organism>
<dbReference type="AlphaFoldDB" id="A0AAD1WT56"/>
<dbReference type="Proteomes" id="UP001295444">
    <property type="component" value="Chromosome 11"/>
</dbReference>
<accession>A0AAD1WT56</accession>
<sequence length="138" mass="15866">MEELADPHMPQPLSTKLVSQDKLTPATKQDIADLLQEMWKMHATDLDLIITEVWVVTTRIQALEEEILDLRQEAQGLKETVHQMLYFHSTLTMRVDMSEDQKRHTNVKIQGIPDSKGTTGLPHYRCHLINTFLPHAQA</sequence>
<dbReference type="EMBL" id="OW240922">
    <property type="protein sequence ID" value="CAH2321251.1"/>
    <property type="molecule type" value="Genomic_DNA"/>
</dbReference>